<protein>
    <recommendedName>
        <fullName evidence="4">Cache domain-containing protein</fullName>
    </recommendedName>
</protein>
<accession>A0A2V5KC89</accession>
<proteinExistence type="predicted"/>
<dbReference type="RefSeq" id="WP_110839354.1">
    <property type="nucleotide sequence ID" value="NZ_QJVJ01000003.1"/>
</dbReference>
<evidence type="ECO:0008006" key="4">
    <source>
        <dbReference type="Google" id="ProtNLM"/>
    </source>
</evidence>
<reference evidence="2 3" key="1">
    <citation type="submission" date="2018-05" db="EMBL/GenBank/DDBJ databases">
        <title>Paenibacillus flagellatus sp. nov., isolated from selenium mineral soil.</title>
        <authorList>
            <person name="Dai X."/>
        </authorList>
    </citation>
    <scope>NUCLEOTIDE SEQUENCE [LARGE SCALE GENOMIC DNA]</scope>
    <source>
        <strain evidence="2 3">DXL2</strain>
    </source>
</reference>
<name>A0A2V5KC89_9BACL</name>
<dbReference type="Proteomes" id="UP000247476">
    <property type="component" value="Unassembled WGS sequence"/>
</dbReference>
<evidence type="ECO:0000256" key="1">
    <source>
        <dbReference type="SAM" id="Phobius"/>
    </source>
</evidence>
<evidence type="ECO:0000313" key="3">
    <source>
        <dbReference type="Proteomes" id="UP000247476"/>
    </source>
</evidence>
<keyword evidence="1" id="KW-0812">Transmembrane</keyword>
<evidence type="ECO:0000313" key="2">
    <source>
        <dbReference type="EMBL" id="PYI55553.1"/>
    </source>
</evidence>
<dbReference type="EMBL" id="QJVJ01000003">
    <property type="protein sequence ID" value="PYI55553.1"/>
    <property type="molecule type" value="Genomic_DNA"/>
</dbReference>
<gene>
    <name evidence="2" type="ORF">DLM86_07420</name>
</gene>
<keyword evidence="3" id="KW-1185">Reference proteome</keyword>
<sequence length="326" mass="36260">MFKRLSRRIVLITLLSVSAFTVAIGFFSYYWAKRTVLSEFIAVSTNYFQSSNDLLAQYLNYTGETAKMIANNPNVAGAVEKPHVSSEVSPLLDSLAYGMNTDIRGISLYKTDGTIYSLSGMSNLPSLEQLRQEEPIRRFIESAEPKSMWISRYKHLSSYYNYRYGANGTFSYLLKWTDDRGAVSGIMVIDLDANRLFGFFQTDNSIFVQNRLYMLRDGDNLIRSSPGDQAESLDPDDLGQLTGSEGKFVSADGGRLILYNTIMDSNTKIVASIPLKQSISHLSAMKGAVVLLALFSCIGAALLAAMLRTSIVRPLSQLYVKMKAIK</sequence>
<feature type="transmembrane region" description="Helical" evidence="1">
    <location>
        <begin position="287"/>
        <end position="307"/>
    </location>
</feature>
<dbReference type="AlphaFoldDB" id="A0A2V5KC89"/>
<keyword evidence="1" id="KW-1133">Transmembrane helix</keyword>
<keyword evidence="1" id="KW-0472">Membrane</keyword>
<organism evidence="2 3">
    <name type="scientific">Paenibacillus flagellatus</name>
    <dbReference type="NCBI Taxonomy" id="2211139"/>
    <lineage>
        <taxon>Bacteria</taxon>
        <taxon>Bacillati</taxon>
        <taxon>Bacillota</taxon>
        <taxon>Bacilli</taxon>
        <taxon>Bacillales</taxon>
        <taxon>Paenibacillaceae</taxon>
        <taxon>Paenibacillus</taxon>
    </lineage>
</organism>
<dbReference type="OrthoDB" id="2677403at2"/>
<feature type="transmembrane region" description="Helical" evidence="1">
    <location>
        <begin position="9"/>
        <end position="31"/>
    </location>
</feature>
<comment type="caution">
    <text evidence="2">The sequence shown here is derived from an EMBL/GenBank/DDBJ whole genome shotgun (WGS) entry which is preliminary data.</text>
</comment>